<reference evidence="2 3" key="1">
    <citation type="submission" date="2017-11" db="EMBL/GenBank/DDBJ databases">
        <title>Streptomyces carmine sp. nov., a novel actinomycete isolated from Sophora alopecuroides in Xinjiang, China.</title>
        <authorList>
            <person name="Wang Y."/>
            <person name="Luo X."/>
            <person name="Wan C."/>
            <person name="Zhang L."/>
        </authorList>
    </citation>
    <scope>NUCLEOTIDE SEQUENCE [LARGE SCALE GENOMIC DNA]</scope>
    <source>
        <strain evidence="2 3">TRM SA0054</strain>
    </source>
</reference>
<proteinExistence type="predicted"/>
<evidence type="ECO:0000256" key="1">
    <source>
        <dbReference type="SAM" id="MobiDB-lite"/>
    </source>
</evidence>
<keyword evidence="3" id="KW-1185">Reference proteome</keyword>
<organism evidence="2 3">
    <name type="scientific">Streptomyces carminius</name>
    <dbReference type="NCBI Taxonomy" id="2665496"/>
    <lineage>
        <taxon>Bacteria</taxon>
        <taxon>Bacillati</taxon>
        <taxon>Actinomycetota</taxon>
        <taxon>Actinomycetes</taxon>
        <taxon>Kitasatosporales</taxon>
        <taxon>Streptomycetaceae</taxon>
        <taxon>Streptomyces</taxon>
    </lineage>
</organism>
<sequence>MIETEAGEPTPQACLQVARQAAELAVAAADEAMNAVCRSRSGSTARLEEVMHAAHREAVEAEGCAARAEQYAADSEMPDGALHYCARGAVDHAARAQEAAGVEVTATALRAALERQLTAEECAEQESARRREEARREADERAATGMDSDNRRQASMNRFSAEQHVHELGWTAGHVRVMEAAETGRLYWRGGQARQAAEHGVWNGGRKVSRERTQALRDARFLAAVRAADGAQVLVPTPMGQVALELARLHPAGLYESEKTAYEARFARVAKRHKRMDDKKAAARRLPPLDLSALRLYRRPVTLVEQEMRAEREAAEQWEDEGGYCPGVPTPAPAAGEDTVRCPCCGLHKAAVSSVLAPHKPARAAADDCPGSGLRPAAETPRPAAEPRTEEAPAAAAVRADQPLLRRLFAPRATRERHEGGLRTVIRRPQRSLTPEERERVRDTAALNFQGALIMGLIDPLPNASPMPEEAGAWVREHVWPDHFREIDRKYPHGFHRWSTCERGTCWNCLSGRCDLCVHRQKGGPDVDDNTDWVHNQEGRCVAKLILRPGGEPCVWWCRCDCSKDPAPARPTARPVPDPVPAAAPARDHGPGAVQAALW</sequence>
<feature type="region of interest" description="Disordered" evidence="1">
    <location>
        <begin position="120"/>
        <end position="152"/>
    </location>
</feature>
<accession>A0A2M8LYV9</accession>
<dbReference type="Proteomes" id="UP000230407">
    <property type="component" value="Unassembled WGS sequence"/>
</dbReference>
<dbReference type="AlphaFoldDB" id="A0A2M8LYV9"/>
<evidence type="ECO:0000313" key="2">
    <source>
        <dbReference type="EMBL" id="PJE97168.1"/>
    </source>
</evidence>
<feature type="compositionally biased region" description="Basic and acidic residues" evidence="1">
    <location>
        <begin position="126"/>
        <end position="152"/>
    </location>
</feature>
<evidence type="ECO:0000313" key="3">
    <source>
        <dbReference type="Proteomes" id="UP000230407"/>
    </source>
</evidence>
<dbReference type="EMBL" id="PGGW01000049">
    <property type="protein sequence ID" value="PJE97168.1"/>
    <property type="molecule type" value="Genomic_DNA"/>
</dbReference>
<dbReference type="Pfam" id="PF19761">
    <property type="entry name" value="DUF6248"/>
    <property type="match status" value="1"/>
</dbReference>
<feature type="region of interest" description="Disordered" evidence="1">
    <location>
        <begin position="363"/>
        <end position="398"/>
    </location>
</feature>
<dbReference type="InterPro" id="IPR046215">
    <property type="entry name" value="DUF6248"/>
</dbReference>
<dbReference type="RefSeq" id="WP_100202370.1">
    <property type="nucleotide sequence ID" value="NZ_PGGW01000049.1"/>
</dbReference>
<gene>
    <name evidence="2" type="ORF">CUT44_14410</name>
</gene>
<feature type="region of interest" description="Disordered" evidence="1">
    <location>
        <begin position="570"/>
        <end position="599"/>
    </location>
</feature>
<name>A0A2M8LYV9_9ACTN</name>
<protein>
    <submittedName>
        <fullName evidence="2">Uncharacterized protein</fullName>
    </submittedName>
</protein>
<comment type="caution">
    <text evidence="2">The sequence shown here is derived from an EMBL/GenBank/DDBJ whole genome shotgun (WGS) entry which is preliminary data.</text>
</comment>